<dbReference type="InterPro" id="IPR036465">
    <property type="entry name" value="vWFA_dom_sf"/>
</dbReference>
<evidence type="ECO:0000259" key="1">
    <source>
        <dbReference type="SMART" id="SM00327"/>
    </source>
</evidence>
<reference evidence="2 3" key="1">
    <citation type="submission" date="2020-03" db="EMBL/GenBank/DDBJ databases">
        <title>Spirochaetal bacteria isolated from arthropods constitute a novel genus Entomospira genus novum within the order Spirochaetales.</title>
        <authorList>
            <person name="Grana-Miraglia L."/>
            <person name="Sikutova S."/>
            <person name="Fingerle V."/>
            <person name="Sing A."/>
            <person name="Castillo-Ramirez S."/>
            <person name="Margos G."/>
            <person name="Rudolf I."/>
        </authorList>
    </citation>
    <scope>NUCLEOTIDE SEQUENCE [LARGE SCALE GENOMIC DNA]</scope>
    <source>
        <strain evidence="2 3">BR193</strain>
    </source>
</reference>
<dbReference type="PANTHER" id="PTHR33608">
    <property type="entry name" value="BLL2464 PROTEIN"/>
    <property type="match status" value="1"/>
</dbReference>
<evidence type="ECO:0000313" key="3">
    <source>
        <dbReference type="Proteomes" id="UP000711995"/>
    </source>
</evidence>
<dbReference type="Pfam" id="PF01882">
    <property type="entry name" value="DUF58"/>
    <property type="match status" value="1"/>
</dbReference>
<name>A0A968GA38_9SPIO</name>
<gene>
    <name evidence="2" type="ORF">HCT14_04150</name>
</gene>
<feature type="domain" description="VWFA" evidence="1">
    <location>
        <begin position="74"/>
        <end position="253"/>
    </location>
</feature>
<sequence length="288" mass="32953">MTDISTRIKKLKIKSEKLVDSFFVGDYSSVFKGMGLEFHEARPYVPGDDTRFIDWNVTSRMGQPFCKIFKEERELILTVILDVSASMYGEFSHAKSFSAQEVFALLSFAASENGDRVGVIAFSDIIELHLMANRGKHHIQSEIQQVLSLKPKGKGSDMPMALRVAGEVMKRRGICVIISDFKTENYWRELSMLSRRHDVVAIRIESDSDVLLPSSGYVTLVDPEEYQTISVMPSSASFRRDYEGFWQVTRTNWQKNCRRRGVETLTVNTKDDIVRSLLQFFRRRGHGS</sequence>
<dbReference type="CDD" id="cd00198">
    <property type="entry name" value="vWFA"/>
    <property type="match status" value="1"/>
</dbReference>
<proteinExistence type="predicted"/>
<dbReference type="RefSeq" id="WP_167700286.1">
    <property type="nucleotide sequence ID" value="NZ_CP118174.1"/>
</dbReference>
<dbReference type="EMBL" id="JAATLJ010000001">
    <property type="protein sequence ID" value="NIZ40702.1"/>
    <property type="molecule type" value="Genomic_DNA"/>
</dbReference>
<organism evidence="2 3">
    <name type="scientific">Entomospira entomophila</name>
    <dbReference type="NCBI Taxonomy" id="2719988"/>
    <lineage>
        <taxon>Bacteria</taxon>
        <taxon>Pseudomonadati</taxon>
        <taxon>Spirochaetota</taxon>
        <taxon>Spirochaetia</taxon>
        <taxon>Spirochaetales</taxon>
        <taxon>Spirochaetaceae</taxon>
        <taxon>Entomospira</taxon>
    </lineage>
</organism>
<accession>A0A968GA38</accession>
<dbReference type="SUPFAM" id="SSF53300">
    <property type="entry name" value="vWA-like"/>
    <property type="match status" value="1"/>
</dbReference>
<dbReference type="PANTHER" id="PTHR33608:SF6">
    <property type="entry name" value="BLL2464 PROTEIN"/>
    <property type="match status" value="1"/>
</dbReference>
<keyword evidence="3" id="KW-1185">Reference proteome</keyword>
<evidence type="ECO:0000313" key="2">
    <source>
        <dbReference type="EMBL" id="NIZ40702.1"/>
    </source>
</evidence>
<dbReference type="AlphaFoldDB" id="A0A968GA38"/>
<dbReference type="SMART" id="SM00327">
    <property type="entry name" value="VWA"/>
    <property type="match status" value="1"/>
</dbReference>
<dbReference type="Gene3D" id="3.40.50.410">
    <property type="entry name" value="von Willebrand factor, type A domain"/>
    <property type="match status" value="1"/>
</dbReference>
<protein>
    <submittedName>
        <fullName evidence="2">DUF58 domain-containing protein</fullName>
    </submittedName>
</protein>
<comment type="caution">
    <text evidence="2">The sequence shown here is derived from an EMBL/GenBank/DDBJ whole genome shotgun (WGS) entry which is preliminary data.</text>
</comment>
<dbReference type="InterPro" id="IPR002881">
    <property type="entry name" value="DUF58"/>
</dbReference>
<dbReference type="Proteomes" id="UP000711995">
    <property type="component" value="Unassembled WGS sequence"/>
</dbReference>
<dbReference type="InterPro" id="IPR002035">
    <property type="entry name" value="VWF_A"/>
</dbReference>